<dbReference type="AlphaFoldDB" id="A0A8T0N2S8"/>
<evidence type="ECO:0000313" key="2">
    <source>
        <dbReference type="Proteomes" id="UP000823388"/>
    </source>
</evidence>
<gene>
    <name evidence="1" type="ORF">PVAP13_9NG809900</name>
</gene>
<accession>A0A8T0N2S8</accession>
<sequence>MLCFLKQHGLTTVARELEEATGVFFDAGYMEHLMSMGLWYKADGYLQHFLPAPGHMSDRSLALVFHLRRAWTLAAVAEGGPDAAGFASTFDVDFLAPCPRAARFRKLLHKMHAQQPRASVIWEKVAPNAVKMAMDMVADCPELKDKLQELPHNRPWEVTPLIGARRPHRRRISKAADRTPADVLSRAFLRRKRLHSVQETNAYSVPSNASPSYVESNMKNEPITPKPIIHGGFPINAPSSYVAFNKETEQIAPEPIFLREPQAKENVSQL</sequence>
<dbReference type="Proteomes" id="UP000823388">
    <property type="component" value="Chromosome 9N"/>
</dbReference>
<organism evidence="1 2">
    <name type="scientific">Panicum virgatum</name>
    <name type="common">Blackwell switchgrass</name>
    <dbReference type="NCBI Taxonomy" id="38727"/>
    <lineage>
        <taxon>Eukaryota</taxon>
        <taxon>Viridiplantae</taxon>
        <taxon>Streptophyta</taxon>
        <taxon>Embryophyta</taxon>
        <taxon>Tracheophyta</taxon>
        <taxon>Spermatophyta</taxon>
        <taxon>Magnoliopsida</taxon>
        <taxon>Liliopsida</taxon>
        <taxon>Poales</taxon>
        <taxon>Poaceae</taxon>
        <taxon>PACMAD clade</taxon>
        <taxon>Panicoideae</taxon>
        <taxon>Panicodae</taxon>
        <taxon>Paniceae</taxon>
        <taxon>Panicinae</taxon>
        <taxon>Panicum</taxon>
        <taxon>Panicum sect. Hiantes</taxon>
    </lineage>
</organism>
<comment type="caution">
    <text evidence="1">The sequence shown here is derived from an EMBL/GenBank/DDBJ whole genome shotgun (WGS) entry which is preliminary data.</text>
</comment>
<dbReference type="PANTHER" id="PTHR36478:SF18">
    <property type="entry name" value="LISH DOMAIN-CONTAINING PROTEIN"/>
    <property type="match status" value="1"/>
</dbReference>
<protein>
    <submittedName>
        <fullName evidence="1">Uncharacterized protein</fullName>
    </submittedName>
</protein>
<reference evidence="1" key="1">
    <citation type="submission" date="2020-05" db="EMBL/GenBank/DDBJ databases">
        <title>WGS assembly of Panicum virgatum.</title>
        <authorList>
            <person name="Lovell J.T."/>
            <person name="Jenkins J."/>
            <person name="Shu S."/>
            <person name="Juenger T.E."/>
            <person name="Schmutz J."/>
        </authorList>
    </citation>
    <scope>NUCLEOTIDE SEQUENCE</scope>
    <source>
        <strain evidence="1">AP13</strain>
    </source>
</reference>
<name>A0A8T0N2S8_PANVG</name>
<evidence type="ECO:0000313" key="1">
    <source>
        <dbReference type="EMBL" id="KAG2544111.1"/>
    </source>
</evidence>
<keyword evidence="2" id="KW-1185">Reference proteome</keyword>
<dbReference type="EMBL" id="CM029054">
    <property type="protein sequence ID" value="KAG2544111.1"/>
    <property type="molecule type" value="Genomic_DNA"/>
</dbReference>
<dbReference type="PANTHER" id="PTHR36478">
    <property type="entry name" value="OS04G0614237 PROTEIN-RELATED"/>
    <property type="match status" value="1"/>
</dbReference>
<proteinExistence type="predicted"/>